<dbReference type="InterPro" id="IPR003961">
    <property type="entry name" value="FN3_dom"/>
</dbReference>
<dbReference type="SUPFAM" id="SSF49785">
    <property type="entry name" value="Galactose-binding domain-like"/>
    <property type="match status" value="1"/>
</dbReference>
<dbReference type="SUPFAM" id="SSF51445">
    <property type="entry name" value="(Trans)glycosidases"/>
    <property type="match status" value="1"/>
</dbReference>
<dbReference type="PANTHER" id="PTHR43576">
    <property type="entry name" value="ALPHA-L-ARABINOFURANOSIDASE C-RELATED"/>
    <property type="match status" value="1"/>
</dbReference>
<dbReference type="InterPro" id="IPR008979">
    <property type="entry name" value="Galactose-bd-like_sf"/>
</dbReference>
<protein>
    <submittedName>
        <fullName evidence="3">Cellulase</fullName>
    </submittedName>
</protein>
<dbReference type="PROSITE" id="PS50853">
    <property type="entry name" value="FN3"/>
    <property type="match status" value="1"/>
</dbReference>
<dbReference type="InterPro" id="IPR036116">
    <property type="entry name" value="FN3_sf"/>
</dbReference>
<dbReference type="eggNOG" id="COG4733">
    <property type="taxonomic scope" value="Bacteria"/>
</dbReference>
<reference evidence="3 4" key="1">
    <citation type="journal article" date="2014" name="PLoS ONE">
        <title>The first complete genome sequence of the class fimbriimonadia in the phylum armatimonadetes.</title>
        <authorList>
            <person name="Hu Z.Y."/>
            <person name="Wang Y.Z."/>
            <person name="Im W.T."/>
            <person name="Wang S.Y."/>
            <person name="Zhao G.P."/>
            <person name="Zheng H.J."/>
            <person name="Quan Z.X."/>
        </authorList>
    </citation>
    <scope>NUCLEOTIDE SEQUENCE [LARGE SCALE GENOMIC DNA]</scope>
    <source>
        <strain evidence="3">Gsoil 348</strain>
    </source>
</reference>
<dbReference type="RefSeq" id="WP_025227322.1">
    <property type="nucleotide sequence ID" value="NZ_CP007139.1"/>
</dbReference>
<dbReference type="HOGENOM" id="CLU_018285_0_0_0"/>
<evidence type="ECO:0000259" key="2">
    <source>
        <dbReference type="PROSITE" id="PS50853"/>
    </source>
</evidence>
<dbReference type="Pfam" id="PF00041">
    <property type="entry name" value="fn3"/>
    <property type="match status" value="1"/>
</dbReference>
<dbReference type="KEGG" id="fgi:OP10G_0658"/>
<feature type="chain" id="PRO_5001651702" evidence="1">
    <location>
        <begin position="22"/>
        <end position="725"/>
    </location>
</feature>
<dbReference type="Gene3D" id="2.60.40.1180">
    <property type="entry name" value="Golgi alpha-mannosidase II"/>
    <property type="match status" value="1"/>
</dbReference>
<dbReference type="InterPro" id="IPR013783">
    <property type="entry name" value="Ig-like_fold"/>
</dbReference>
<organism evidence="3 4">
    <name type="scientific">Fimbriimonas ginsengisoli Gsoil 348</name>
    <dbReference type="NCBI Taxonomy" id="661478"/>
    <lineage>
        <taxon>Bacteria</taxon>
        <taxon>Bacillati</taxon>
        <taxon>Armatimonadota</taxon>
        <taxon>Fimbriimonadia</taxon>
        <taxon>Fimbriimonadales</taxon>
        <taxon>Fimbriimonadaceae</taxon>
        <taxon>Fimbriimonas</taxon>
    </lineage>
</organism>
<evidence type="ECO:0000313" key="4">
    <source>
        <dbReference type="Proteomes" id="UP000027982"/>
    </source>
</evidence>
<dbReference type="EMBL" id="CP007139">
    <property type="protein sequence ID" value="AIE84026.1"/>
    <property type="molecule type" value="Genomic_DNA"/>
</dbReference>
<dbReference type="InterPro" id="IPR017853">
    <property type="entry name" value="GH"/>
</dbReference>
<dbReference type="Gene3D" id="2.60.120.430">
    <property type="entry name" value="Galactose-binding lectin"/>
    <property type="match status" value="1"/>
</dbReference>
<dbReference type="InterPro" id="IPR013780">
    <property type="entry name" value="Glyco_hydro_b"/>
</dbReference>
<sequence>MNYRKTIAAALVLGIVGTAAAQTETVYTDSFNAGWDNWSWATVNPSATAFVHSGAKSIGVTASPWSAIYLHHTALDTSMITGISFWIHGGTTGGQLLQFQATRNGGSQTVVPLSPLTIGWQKVTITLDQMGVAGVNDLDGFWIQDRSGKTQPTWYLDDVQWDGKPIPNPIHLTVTPGTGGRRVDARSFGLNAAAWDQLFDTASTPAFLKGFGTTLLRFPGGSLSDEYHWKTGASNNNNWSWALGFDAFAANAKAIGADAIVTVNYGTGTPEEAADWVRYSNVTKKYGFKHWEVGNECYGDWETDGQNRPHDPVTYANRAADYIRAMKAVDPTIKIGVVAASWDNEYQNYSDESVINPRTGNTVHGWTPIVLTRMKQLGVIPDFVVHHRYDQLPYQESDAFVLKSSKSWADDAARLREMLNDYLGADAANVELTCTENNSVTSNPGKQTTSLVNALFMCDSFGQFLKTEFNMLCWWDLRNGPLQGTNMNANLYGWRMYGDYGVVSPNDDRYPSFFAMQMLSKFAKPGDLVVDMSSEYSLVSAYAVKRPDNSYSVMVINKSRDKSLPGEIQIPGAPSVLSGRYYSFGITQDEAARTGTGPTDIIAGKMAMGPDFTYTFPRYSVTVFNITTAPPTDVPYPAAPTSLVATTPASNQIKLTWADNAKNEDAYRIEISTGGSFTQYATVRANTTTFTLTNLTPNTTYTLRVSALNSAGYSAPASVQAKTLP</sequence>
<proteinExistence type="predicted"/>
<evidence type="ECO:0000313" key="3">
    <source>
        <dbReference type="EMBL" id="AIE84026.1"/>
    </source>
</evidence>
<name>A0A068NKL6_FIMGI</name>
<gene>
    <name evidence="3" type="ORF">OP10G_0658</name>
</gene>
<dbReference type="Gene3D" id="2.60.40.10">
    <property type="entry name" value="Immunoglobulins"/>
    <property type="match status" value="1"/>
</dbReference>
<keyword evidence="4" id="KW-1185">Reference proteome</keyword>
<keyword evidence="1" id="KW-0732">Signal</keyword>
<feature type="signal peptide" evidence="1">
    <location>
        <begin position="1"/>
        <end position="21"/>
    </location>
</feature>
<dbReference type="AlphaFoldDB" id="A0A068NKL6"/>
<dbReference type="GO" id="GO:0000272">
    <property type="term" value="P:polysaccharide catabolic process"/>
    <property type="evidence" value="ECO:0007669"/>
    <property type="project" value="TreeGrafter"/>
</dbReference>
<dbReference type="Gene3D" id="3.20.20.80">
    <property type="entry name" value="Glycosidases"/>
    <property type="match status" value="1"/>
</dbReference>
<dbReference type="OrthoDB" id="9758333at2"/>
<feature type="domain" description="Fibronectin type-III" evidence="2">
    <location>
        <begin position="639"/>
        <end position="725"/>
    </location>
</feature>
<dbReference type="STRING" id="661478.OP10G_0658"/>
<dbReference type="Proteomes" id="UP000027982">
    <property type="component" value="Chromosome"/>
</dbReference>
<dbReference type="SUPFAM" id="SSF49265">
    <property type="entry name" value="Fibronectin type III"/>
    <property type="match status" value="1"/>
</dbReference>
<evidence type="ECO:0000256" key="1">
    <source>
        <dbReference type="SAM" id="SignalP"/>
    </source>
</evidence>
<accession>A0A068NKL6</accession>
<dbReference type="eggNOG" id="COG3534">
    <property type="taxonomic scope" value="Bacteria"/>
</dbReference>
<dbReference type="PANTHER" id="PTHR43576:SF3">
    <property type="entry name" value="ALPHA-L-ARABINOFURANOSIDASE C"/>
    <property type="match status" value="1"/>
</dbReference>
<dbReference type="CDD" id="cd00063">
    <property type="entry name" value="FN3"/>
    <property type="match status" value="1"/>
</dbReference>
<dbReference type="SMART" id="SM00060">
    <property type="entry name" value="FN3"/>
    <property type="match status" value="1"/>
</dbReference>